<dbReference type="CDD" id="cd17574">
    <property type="entry name" value="REC_OmpR"/>
    <property type="match status" value="1"/>
</dbReference>
<reference evidence="12 13" key="1">
    <citation type="submission" date="2015-09" db="EMBL/GenBank/DDBJ databases">
        <authorList>
            <consortium name="Pathogen Informatics"/>
        </authorList>
    </citation>
    <scope>NUCLEOTIDE SEQUENCE [LARGE SCALE GENOMIC DNA]</scope>
    <source>
        <strain evidence="12 13">2789STDY5834880</strain>
    </source>
</reference>
<dbReference type="InterPro" id="IPR001789">
    <property type="entry name" value="Sig_transdc_resp-reg_receiver"/>
</dbReference>
<dbReference type="InterPro" id="IPR011006">
    <property type="entry name" value="CheY-like_superfamily"/>
</dbReference>
<dbReference type="InterPro" id="IPR011123">
    <property type="entry name" value="Y_Y_Y"/>
</dbReference>
<dbReference type="GO" id="GO:0043565">
    <property type="term" value="F:sequence-specific DNA binding"/>
    <property type="evidence" value="ECO:0007669"/>
    <property type="project" value="InterPro"/>
</dbReference>
<keyword evidence="3 7" id="KW-0597">Phosphoprotein</keyword>
<feature type="signal peptide" evidence="8">
    <location>
        <begin position="1"/>
        <end position="18"/>
    </location>
</feature>
<dbReference type="SMART" id="SM00388">
    <property type="entry name" value="HisKA"/>
    <property type="match status" value="1"/>
</dbReference>
<dbReference type="InterPro" id="IPR018062">
    <property type="entry name" value="HTH_AraC-typ_CS"/>
</dbReference>
<feature type="domain" description="HTH araC/xylS-type" evidence="9">
    <location>
        <begin position="1256"/>
        <end position="1355"/>
    </location>
</feature>
<dbReference type="InterPro" id="IPR011110">
    <property type="entry name" value="Reg_prop"/>
</dbReference>
<evidence type="ECO:0000256" key="1">
    <source>
        <dbReference type="ARBA" id="ARBA00000085"/>
    </source>
</evidence>
<dbReference type="FunFam" id="1.10.287.130:FF:000045">
    <property type="entry name" value="Two-component system sensor histidine kinase/response regulator"/>
    <property type="match status" value="1"/>
</dbReference>
<dbReference type="Pfam" id="PF07495">
    <property type="entry name" value="Y_Y_Y"/>
    <property type="match status" value="1"/>
</dbReference>
<dbReference type="InterPro" id="IPR009057">
    <property type="entry name" value="Homeodomain-like_sf"/>
</dbReference>
<comment type="catalytic activity">
    <reaction evidence="1">
        <text>ATP + protein L-histidine = ADP + protein N-phospho-L-histidine.</text>
        <dbReference type="EC" id="2.7.13.3"/>
    </reaction>
</comment>
<dbReference type="PROSITE" id="PS00041">
    <property type="entry name" value="HTH_ARAC_FAMILY_1"/>
    <property type="match status" value="1"/>
</dbReference>
<dbReference type="PROSITE" id="PS01124">
    <property type="entry name" value="HTH_ARAC_FAMILY_2"/>
    <property type="match status" value="1"/>
</dbReference>
<feature type="chain" id="PRO_5008031975" description="histidine kinase" evidence="8">
    <location>
        <begin position="19"/>
        <end position="1358"/>
    </location>
</feature>
<dbReference type="PANTHER" id="PTHR43547">
    <property type="entry name" value="TWO-COMPONENT HISTIDINE KINASE"/>
    <property type="match status" value="1"/>
</dbReference>
<dbReference type="InterPro" id="IPR015943">
    <property type="entry name" value="WD40/YVTN_repeat-like_dom_sf"/>
</dbReference>
<protein>
    <recommendedName>
        <fullName evidence="2">histidine kinase</fullName>
        <ecNumber evidence="2">2.7.13.3</ecNumber>
    </recommendedName>
</protein>
<organism evidence="12 13">
    <name type="scientific">Bacteroides caccae</name>
    <dbReference type="NCBI Taxonomy" id="47678"/>
    <lineage>
        <taxon>Bacteria</taxon>
        <taxon>Pseudomonadati</taxon>
        <taxon>Bacteroidota</taxon>
        <taxon>Bacteroidia</taxon>
        <taxon>Bacteroidales</taxon>
        <taxon>Bacteroidaceae</taxon>
        <taxon>Bacteroides</taxon>
    </lineage>
</organism>
<dbReference type="Gene3D" id="3.40.50.2300">
    <property type="match status" value="1"/>
</dbReference>
<evidence type="ECO:0000256" key="5">
    <source>
        <dbReference type="ARBA" id="ARBA00023125"/>
    </source>
</evidence>
<dbReference type="Gene3D" id="1.10.10.60">
    <property type="entry name" value="Homeodomain-like"/>
    <property type="match status" value="1"/>
</dbReference>
<dbReference type="EC" id="2.7.13.3" evidence="2"/>
<evidence type="ECO:0000256" key="6">
    <source>
        <dbReference type="ARBA" id="ARBA00023163"/>
    </source>
</evidence>
<sequence>MKNIAFIIFLLFISICRAQDNNILFQNYNVSNGLSQNTVIRSLEDSNGVMWFCTRDGLNRFDGTEFEVFRADGQPHSLSSSDVTTIIEESPGVLWIGTHSGLNRYDVSSNTFTQYFHDPANQYTISDNCIKHLLCDNQKRIWVGSMKGLNLYNKETDDFIPISTNGSVFWLMQNSQNEICYLINNTLCIMNPVTYVTERFQFGDEHKIYFLYEDNDKRLWVGMWDSGLKWFDRKNRKLVDANLTMENGKNFNNSQVNYIVETLEGNLMLATREGVLIYDRQANRLINYYQREQSCGLSENTIISLYRDKANNIWIGTYGGGVNLYTPYSNFFIPHKPEYKLQKSIGNINAIVEYKEKLWLGTDGGLIIYNPKDESYEYCPLHVPRSVTNNEVKYIQKEGDHLLWISIYYCGLYLYDMETRRIIKEIPDFPYNQVRRIAKGTDNIYWIALGVDSPILRYHMENNQLEESFPVKGRATELSIINVQDLKAIGPYIWMGTRAAGLYRYHTQTHELKHFGSEEKSPEQFLPSNHVSTLYTDASENLWIGTYGGGIGLYNNIKESFTIYNEENGLPNNAINSIVADNNGKLWVSTLKGMSCFDPKSETFTNWDNKNGYSLLETNLHACLKSSSNIFYVGGNNHFLSFNPQLIRRNTFIPPVYITKMRIWADYLEDNKATQWVNISNQRIKLRYNQTSFTIKFSALSYVFASNNKFSYMLEGFDKGWSEPTHERSVNYTNIPPGKYVFKVRACNNDDIWSNGNASLSITVTPPLWKTWYAYLFYLAFTISMIMLFIRYKTREAQLKMDLQLKQMEKQNIEISHNMGVQMFTNFSHELRTPLTLIIAPLTDLLHKEDMPPAYRQPLELINRNSQRLLWLVNRLMDFHKLEAGKMQLHVSNYNLGTYIPEIIKLFMPVAEKKNISIEFNDTTSSTDTWFDAILLEKVFFNLLSNSLKHTPNGGYIIISSMETNTEDIQKPENLGLPAGKILLIKVEDSGSGIPANMMPRIFEAFFQAGEKVLGSGIGLNLTKSIIELHGGRIWIDNKEGHGITVSFTLPLGKDSYTENQLLSKDKIVKSTHTYSDVEALIATDVNPCEISQTNTSPKEMTLLIIEDNEDVRNYLVSLLSKYYNIYTAVNCKEGYEIEQKQIPDLVISDIMTPYMDGIEFTRLSKNNMVTSHIPIILLTARVTSSQVREGYESLADDYIMKPFDPELLVVRVANLLTNRKKLAERYGTEMVSINREPQKAKETSVYSAMEEKFMKKVMEIINKNIENPAYSIDQFSEEIGMSRVQVYRKIKAVTGMSPSKLILDIRLKTSLDMLQNTEYTVTEVSYRCGFNEISYFGKCFKTEYGLSPSEYIKKYRK</sequence>
<keyword evidence="12" id="KW-0418">Kinase</keyword>
<dbReference type="InterPro" id="IPR003661">
    <property type="entry name" value="HisK_dim/P_dom"/>
</dbReference>
<dbReference type="InterPro" id="IPR036890">
    <property type="entry name" value="HATPase_C_sf"/>
</dbReference>
<dbReference type="Gene3D" id="1.10.287.130">
    <property type="match status" value="1"/>
</dbReference>
<dbReference type="STRING" id="47678.ERS852494_03239"/>
<dbReference type="PROSITE" id="PS50109">
    <property type="entry name" value="HIS_KIN"/>
    <property type="match status" value="1"/>
</dbReference>
<proteinExistence type="predicted"/>
<keyword evidence="5" id="KW-0238">DNA-binding</keyword>
<evidence type="ECO:0000259" key="11">
    <source>
        <dbReference type="PROSITE" id="PS50110"/>
    </source>
</evidence>
<dbReference type="InterPro" id="IPR004358">
    <property type="entry name" value="Sig_transdc_His_kin-like_C"/>
</dbReference>
<dbReference type="CDD" id="cd00082">
    <property type="entry name" value="HisKA"/>
    <property type="match status" value="1"/>
</dbReference>
<evidence type="ECO:0000256" key="8">
    <source>
        <dbReference type="SAM" id="SignalP"/>
    </source>
</evidence>
<dbReference type="InterPro" id="IPR005467">
    <property type="entry name" value="His_kinase_dom"/>
</dbReference>
<dbReference type="RefSeq" id="WP_055173038.1">
    <property type="nucleotide sequence ID" value="NZ_CAXYLJ010000025.1"/>
</dbReference>
<evidence type="ECO:0000256" key="4">
    <source>
        <dbReference type="ARBA" id="ARBA00023015"/>
    </source>
</evidence>
<dbReference type="PRINTS" id="PR00344">
    <property type="entry name" value="BCTRLSENSOR"/>
</dbReference>
<dbReference type="Gene3D" id="3.30.565.10">
    <property type="entry name" value="Histidine kinase-like ATPase, C-terminal domain"/>
    <property type="match status" value="1"/>
</dbReference>
<accession>A0A174RN45</accession>
<evidence type="ECO:0000256" key="2">
    <source>
        <dbReference type="ARBA" id="ARBA00012438"/>
    </source>
</evidence>
<keyword evidence="6" id="KW-0804">Transcription</keyword>
<evidence type="ECO:0000256" key="7">
    <source>
        <dbReference type="PROSITE-ProRule" id="PRU00169"/>
    </source>
</evidence>
<dbReference type="CDD" id="cd00075">
    <property type="entry name" value="HATPase"/>
    <property type="match status" value="1"/>
</dbReference>
<keyword evidence="8" id="KW-0732">Signal</keyword>
<dbReference type="Proteomes" id="UP000095657">
    <property type="component" value="Unassembled WGS sequence"/>
</dbReference>
<dbReference type="FunFam" id="2.60.40.10:FF:000791">
    <property type="entry name" value="Two-component system sensor histidine kinase/response regulator"/>
    <property type="match status" value="1"/>
</dbReference>
<dbReference type="GO" id="GO:0000155">
    <property type="term" value="F:phosphorelay sensor kinase activity"/>
    <property type="evidence" value="ECO:0007669"/>
    <property type="project" value="InterPro"/>
</dbReference>
<dbReference type="InterPro" id="IPR013783">
    <property type="entry name" value="Ig-like_fold"/>
</dbReference>
<dbReference type="Pfam" id="PF12833">
    <property type="entry name" value="HTH_18"/>
    <property type="match status" value="1"/>
</dbReference>
<evidence type="ECO:0000313" key="13">
    <source>
        <dbReference type="Proteomes" id="UP000095657"/>
    </source>
</evidence>
<dbReference type="SUPFAM" id="SSF63829">
    <property type="entry name" value="Calcium-dependent phosphotriesterase"/>
    <property type="match status" value="2"/>
</dbReference>
<dbReference type="SMART" id="SM00387">
    <property type="entry name" value="HATPase_c"/>
    <property type="match status" value="1"/>
</dbReference>
<dbReference type="InterPro" id="IPR036097">
    <property type="entry name" value="HisK_dim/P_sf"/>
</dbReference>
<name>A0A174RN45_9BACE</name>
<dbReference type="InterPro" id="IPR003594">
    <property type="entry name" value="HATPase_dom"/>
</dbReference>
<dbReference type="PANTHER" id="PTHR43547:SF2">
    <property type="entry name" value="HYBRID SIGNAL TRANSDUCTION HISTIDINE KINASE C"/>
    <property type="match status" value="1"/>
</dbReference>
<gene>
    <name evidence="12" type="primary">kinB_2</name>
    <name evidence="12" type="ORF">ERS852494_03239</name>
</gene>
<dbReference type="InterPro" id="IPR018060">
    <property type="entry name" value="HTH_AraC"/>
</dbReference>
<dbReference type="SUPFAM" id="SSF101898">
    <property type="entry name" value="NHL repeat"/>
    <property type="match status" value="1"/>
</dbReference>
<dbReference type="SUPFAM" id="SSF46689">
    <property type="entry name" value="Homeodomain-like"/>
    <property type="match status" value="1"/>
</dbReference>
<dbReference type="Pfam" id="PF02518">
    <property type="entry name" value="HATPase_c"/>
    <property type="match status" value="1"/>
</dbReference>
<dbReference type="SUPFAM" id="SSF52172">
    <property type="entry name" value="CheY-like"/>
    <property type="match status" value="1"/>
</dbReference>
<dbReference type="Pfam" id="PF07494">
    <property type="entry name" value="Reg_prop"/>
    <property type="match status" value="3"/>
</dbReference>
<dbReference type="GO" id="GO:0003700">
    <property type="term" value="F:DNA-binding transcription factor activity"/>
    <property type="evidence" value="ECO:0007669"/>
    <property type="project" value="InterPro"/>
</dbReference>
<keyword evidence="4" id="KW-0805">Transcription regulation</keyword>
<dbReference type="PROSITE" id="PS50110">
    <property type="entry name" value="RESPONSE_REGULATORY"/>
    <property type="match status" value="1"/>
</dbReference>
<feature type="modified residue" description="4-aspartylphosphate" evidence="7">
    <location>
        <position position="1150"/>
    </location>
</feature>
<dbReference type="SUPFAM" id="SSF55874">
    <property type="entry name" value="ATPase domain of HSP90 chaperone/DNA topoisomerase II/histidine kinase"/>
    <property type="match status" value="1"/>
</dbReference>
<dbReference type="SMART" id="SM00342">
    <property type="entry name" value="HTH_ARAC"/>
    <property type="match status" value="1"/>
</dbReference>
<keyword evidence="12" id="KW-0808">Transferase</keyword>
<dbReference type="SMART" id="SM00448">
    <property type="entry name" value="REC"/>
    <property type="match status" value="1"/>
</dbReference>
<evidence type="ECO:0000313" key="12">
    <source>
        <dbReference type="EMBL" id="CUP85531.1"/>
    </source>
</evidence>
<dbReference type="Gene3D" id="2.60.40.10">
    <property type="entry name" value="Immunoglobulins"/>
    <property type="match status" value="1"/>
</dbReference>
<evidence type="ECO:0000259" key="10">
    <source>
        <dbReference type="PROSITE" id="PS50109"/>
    </source>
</evidence>
<dbReference type="Pfam" id="PF00512">
    <property type="entry name" value="HisKA"/>
    <property type="match status" value="1"/>
</dbReference>
<evidence type="ECO:0000259" key="9">
    <source>
        <dbReference type="PROSITE" id="PS01124"/>
    </source>
</evidence>
<evidence type="ECO:0000256" key="3">
    <source>
        <dbReference type="ARBA" id="ARBA00022553"/>
    </source>
</evidence>
<feature type="domain" description="Histidine kinase" evidence="10">
    <location>
        <begin position="826"/>
        <end position="1054"/>
    </location>
</feature>
<feature type="domain" description="Response regulatory" evidence="11">
    <location>
        <begin position="1102"/>
        <end position="1217"/>
    </location>
</feature>
<dbReference type="Pfam" id="PF00072">
    <property type="entry name" value="Response_reg"/>
    <property type="match status" value="1"/>
</dbReference>
<dbReference type="SUPFAM" id="SSF47384">
    <property type="entry name" value="Homodimeric domain of signal transducing histidine kinase"/>
    <property type="match status" value="1"/>
</dbReference>
<dbReference type="Gene3D" id="2.130.10.10">
    <property type="entry name" value="YVTN repeat-like/Quinoprotein amine dehydrogenase"/>
    <property type="match status" value="2"/>
</dbReference>
<dbReference type="EMBL" id="CZAI01000008">
    <property type="protein sequence ID" value="CUP85531.1"/>
    <property type="molecule type" value="Genomic_DNA"/>
</dbReference>